<feature type="transmembrane region" description="Helical" evidence="1">
    <location>
        <begin position="21"/>
        <end position="43"/>
    </location>
</feature>
<keyword evidence="1" id="KW-0472">Membrane</keyword>
<evidence type="ECO:0000313" key="3">
    <source>
        <dbReference type="Proteomes" id="UP000321250"/>
    </source>
</evidence>
<evidence type="ECO:0000256" key="1">
    <source>
        <dbReference type="SAM" id="Phobius"/>
    </source>
</evidence>
<organism evidence="2 3">
    <name type="scientific">Sphingomonas ginsenosidivorax</name>
    <dbReference type="NCBI Taxonomy" id="862135"/>
    <lineage>
        <taxon>Bacteria</taxon>
        <taxon>Pseudomonadati</taxon>
        <taxon>Pseudomonadota</taxon>
        <taxon>Alphaproteobacteria</taxon>
        <taxon>Sphingomonadales</taxon>
        <taxon>Sphingomonadaceae</taxon>
        <taxon>Sphingomonas</taxon>
    </lineage>
</organism>
<reference evidence="2 3" key="1">
    <citation type="journal article" date="2013" name="Antonie Van Leeuwenhoek">
        <title>Sphingomonas ginsenosidivorax sp. nov., with the ability to transform ginsenosides.</title>
        <authorList>
            <person name="Jin X.F."/>
            <person name="Kim J.K."/>
            <person name="Liu Q.M."/>
            <person name="Kang M.S."/>
            <person name="He D."/>
            <person name="Jin F.X."/>
            <person name="Kim S.C."/>
            <person name="Im W.T."/>
        </authorList>
    </citation>
    <scope>NUCLEOTIDE SEQUENCE [LARGE SCALE GENOMIC DNA]</scope>
    <source>
        <strain evidence="2 3">KHI67</strain>
    </source>
</reference>
<dbReference type="RefSeq" id="WP_147081887.1">
    <property type="nucleotide sequence ID" value="NZ_VOQR01000001.1"/>
</dbReference>
<sequence>MSDYRTTETVPPKRRGGASTIVIVLVVIAAIVGVLFATGFWSADVKNDGALPQVSVKGGELPNVDLNSKEVVVGTKKTEVEVPKVKTETETVDVPTVGVKK</sequence>
<dbReference type="AlphaFoldDB" id="A0A5C6UEA5"/>
<keyword evidence="3" id="KW-1185">Reference proteome</keyword>
<comment type="caution">
    <text evidence="2">The sequence shown here is derived from an EMBL/GenBank/DDBJ whole genome shotgun (WGS) entry which is preliminary data.</text>
</comment>
<gene>
    <name evidence="2" type="ORF">FSB78_08695</name>
</gene>
<evidence type="ECO:0000313" key="2">
    <source>
        <dbReference type="EMBL" id="TXC71019.1"/>
    </source>
</evidence>
<protein>
    <submittedName>
        <fullName evidence="2">Uncharacterized protein</fullName>
    </submittedName>
</protein>
<proteinExistence type="predicted"/>
<keyword evidence="1" id="KW-0812">Transmembrane</keyword>
<accession>A0A5C6UEA5</accession>
<dbReference type="EMBL" id="VOQR01000001">
    <property type="protein sequence ID" value="TXC71019.1"/>
    <property type="molecule type" value="Genomic_DNA"/>
</dbReference>
<name>A0A5C6UEA5_9SPHN</name>
<dbReference type="OrthoDB" id="7568717at2"/>
<dbReference type="Proteomes" id="UP000321250">
    <property type="component" value="Unassembled WGS sequence"/>
</dbReference>
<keyword evidence="1" id="KW-1133">Transmembrane helix</keyword>